<gene>
    <name evidence="1" type="ORF">SAMN05444487_11135</name>
</gene>
<dbReference type="InterPro" id="IPR007536">
    <property type="entry name" value="16SrRNA_methylTrfase_J"/>
</dbReference>
<dbReference type="AlphaFoldDB" id="A0A1H2ZGI7"/>
<reference evidence="1 2" key="1">
    <citation type="submission" date="2016-10" db="EMBL/GenBank/DDBJ databases">
        <authorList>
            <person name="de Groot N.N."/>
        </authorList>
    </citation>
    <scope>NUCLEOTIDE SEQUENCE [LARGE SCALE GENOMIC DNA]</scope>
    <source>
        <strain evidence="1 2">DSM 45610</strain>
    </source>
</reference>
<dbReference type="PANTHER" id="PTHR36112:SF1">
    <property type="entry name" value="RIBOSOMAL RNA SMALL SUBUNIT METHYLTRANSFERASE J"/>
    <property type="match status" value="1"/>
</dbReference>
<keyword evidence="2" id="KW-1185">Reference proteome</keyword>
<dbReference type="Gene3D" id="3.40.50.150">
    <property type="entry name" value="Vaccinia Virus protein VP39"/>
    <property type="match status" value="1"/>
</dbReference>
<protein>
    <submittedName>
        <fullName evidence="1">Putative SAM-dependent methyltransferase</fullName>
    </submittedName>
</protein>
<dbReference type="RefSeq" id="WP_091740769.1">
    <property type="nucleotide sequence ID" value="NZ_FNNQ01000011.1"/>
</dbReference>
<dbReference type="SUPFAM" id="SSF53335">
    <property type="entry name" value="S-adenosyl-L-methionine-dependent methyltransferases"/>
    <property type="match status" value="1"/>
</dbReference>
<name>A0A1H2ZGI7_9BACL</name>
<dbReference type="GO" id="GO:0008990">
    <property type="term" value="F:rRNA (guanine-N2-)-methyltransferase activity"/>
    <property type="evidence" value="ECO:0007669"/>
    <property type="project" value="InterPro"/>
</dbReference>
<evidence type="ECO:0000313" key="2">
    <source>
        <dbReference type="Proteomes" id="UP000198534"/>
    </source>
</evidence>
<evidence type="ECO:0000313" key="1">
    <source>
        <dbReference type="EMBL" id="SDX15904.1"/>
    </source>
</evidence>
<dbReference type="EMBL" id="FNNQ01000011">
    <property type="protein sequence ID" value="SDX15904.1"/>
    <property type="molecule type" value="Genomic_DNA"/>
</dbReference>
<keyword evidence="1" id="KW-0489">Methyltransferase</keyword>
<accession>A0A1H2ZGI7</accession>
<keyword evidence="1" id="KW-0808">Transferase</keyword>
<dbReference type="InterPro" id="IPR029063">
    <property type="entry name" value="SAM-dependent_MTases_sf"/>
</dbReference>
<dbReference type="Pfam" id="PF04445">
    <property type="entry name" value="SAM_MT"/>
    <property type="match status" value="1"/>
</dbReference>
<dbReference type="OrthoDB" id="1653798at2"/>
<proteinExistence type="predicted"/>
<dbReference type="Proteomes" id="UP000198534">
    <property type="component" value="Unassembled WGS sequence"/>
</dbReference>
<dbReference type="STRING" id="1048340.SAMN05444487_11135"/>
<dbReference type="PANTHER" id="PTHR36112">
    <property type="entry name" value="RIBOSOMAL RNA SMALL SUBUNIT METHYLTRANSFERASE J"/>
    <property type="match status" value="1"/>
</dbReference>
<organism evidence="1 2">
    <name type="scientific">Marininema mesophilum</name>
    <dbReference type="NCBI Taxonomy" id="1048340"/>
    <lineage>
        <taxon>Bacteria</taxon>
        <taxon>Bacillati</taxon>
        <taxon>Bacillota</taxon>
        <taxon>Bacilli</taxon>
        <taxon>Bacillales</taxon>
        <taxon>Thermoactinomycetaceae</taxon>
        <taxon>Marininema</taxon>
    </lineage>
</organism>
<sequence>MAFVTTIRKPRGKVQESAKELAHFLSAPYLPRNNLSMAQLYKRSGFAEAVIVGPEGAKWQDTEGKGFFFHPNMAPIRVKELTHGGNDALIEASGIKAGDRVLDCTLGLGSDAIVAAHVVGEEGNVTGLESQPVVAALVSYGLKVYQLDSPRLLEAMHRVEVCYADYRHFLREMEDDSYDVVLFDPMFRQTVIGSTSLQALKMLANPAPLDSISVAEACRVAKRRVVLKERKISGEFERLGFRVVKEASKFDFGIIECGG</sequence>